<feature type="compositionally biased region" description="Pro residues" evidence="1">
    <location>
        <begin position="196"/>
        <end position="209"/>
    </location>
</feature>
<feature type="compositionally biased region" description="Low complexity" evidence="1">
    <location>
        <begin position="448"/>
        <end position="464"/>
    </location>
</feature>
<dbReference type="Proteomes" id="UP000320333">
    <property type="component" value="Unassembled WGS sequence"/>
</dbReference>
<sequence length="1193" mass="130691">MDGGDDRISRTPTGYFSAIRSSTVRSEASNAQSSPARSSSMGSYNNGSGSSYAPTPATNYAPSYDYNPGMTSHPPQRTNSHGSATGEFYAQSSSSGNYSFVADPYGGHSQPDPSRSMHHQQQQNYPHAHYQNQQPEYGSQYAPADYGYPPDLSNSQSPQTSYSNAPPPSQNMDRNSQHFQMNSHSSPRRSKSQSRPPIPGHPRNPPTPKGPSLFDQGIQFMTPGVALSPMQAFEKFDLCLRRAEPPNSPSYNWYYHATCLNNMAVAKRQSSRFEEAITLIQEAWTVTIHALVAEKFKLNAMGMDLGSDWMELVVSLLSLDSSAQWITYMEELQNQPVEYHASGHLFPHRSDSIGSQSQYETEATKVLHGPPIVVLFFDLTTNLGNILFNLGLYEEAISQHSNCLRLAETVFEYFPLDADFRMSFPLSIAARFKTSMAGGRPDLRPSKSNSDSSTPAADSSSTHSGAAAGNPLLDPNMPTPPRNRRLHLSYLHRSTILAQSRSLTHLAVCCQSLGLDDAALQCNSHALEIISFYGRVGIIGGVKEGTEAKSGYALARYWTTVKEKGEDAVVRQKSQKRLSRDEQMKWQEEQTKHMDVYKRDAMDPLKACIMGNTAVSFYAKGRFSSSMEQMVESSAIFQSLHCTSMQTRALSSIHALKLEIARTLKSLHWLRNMESQAIGASEMEECTRYWGPPRLRGISMEGASDAPDMFAPESVGANWAVSGLTGLKQCLTIFKEKNDLVGMLYTLVNIASGYIINGHPYVALYILGTLLTEETSSGESIASQAAASGNSAKIPESLRLHVHFTVCQAVFLLLRLQQSPTQDLFPQFLEIDPKNDTLLCCFAEPITALLEALDLQIYNFMDLEVLAVGFVTAVQGLERTREDIVNQVPYSMLYPYIGGQDAYFGATARFLNAQSLGSSENMRSDVNSTDYLFGIGTGIDFYTQQSILIRILMGKNDWLNASDAYKYEHERSIHFYTEGAKKLDATVTEALDIFRVDSREITSRSGLISAMHEGSLAALMIPPVGPMTDADTSANDSVKRFAAAMQSSAFTAPTMFAISADVMASGAYQMQTRGQQSNAANAFSNLLAVLGIPATPTPARVHRDLLGASVAAFSGGYGMCEACMRNVLQDSDSYGELVFIGADGSSVGMRLFDGQAVQVFAGQPGATVAATRASAEVNGKFMFPCAHYIFQRQ</sequence>
<feature type="compositionally biased region" description="Polar residues" evidence="1">
    <location>
        <begin position="119"/>
        <end position="137"/>
    </location>
</feature>
<dbReference type="OrthoDB" id="626167at2759"/>
<dbReference type="Pfam" id="PF13374">
    <property type="entry name" value="TPR_10"/>
    <property type="match status" value="1"/>
</dbReference>
<feature type="region of interest" description="Disordered" evidence="1">
    <location>
        <begin position="439"/>
        <end position="484"/>
    </location>
</feature>
<dbReference type="SMART" id="SM00028">
    <property type="entry name" value="TPR"/>
    <property type="match status" value="3"/>
</dbReference>
<evidence type="ECO:0000313" key="2">
    <source>
        <dbReference type="EMBL" id="TPX75146.1"/>
    </source>
</evidence>
<dbReference type="InterPro" id="IPR019734">
    <property type="entry name" value="TPR_rpt"/>
</dbReference>
<feature type="compositionally biased region" description="Low complexity" evidence="1">
    <location>
        <begin position="28"/>
        <end position="52"/>
    </location>
</feature>
<feature type="compositionally biased region" description="Polar residues" evidence="1">
    <location>
        <begin position="69"/>
        <end position="83"/>
    </location>
</feature>
<reference evidence="2 3" key="1">
    <citation type="journal article" date="2019" name="Sci. Rep.">
        <title>Comparative genomics of chytrid fungi reveal insights into the obligate biotrophic and pathogenic lifestyle of Synchytrium endobioticum.</title>
        <authorList>
            <person name="van de Vossenberg B.T.L.H."/>
            <person name="Warris S."/>
            <person name="Nguyen H.D.T."/>
            <person name="van Gent-Pelzer M.P.E."/>
            <person name="Joly D.L."/>
            <person name="van de Geest H.C."/>
            <person name="Bonants P.J.M."/>
            <person name="Smith D.S."/>
            <person name="Levesque C.A."/>
            <person name="van der Lee T.A.J."/>
        </authorList>
    </citation>
    <scope>NUCLEOTIDE SEQUENCE [LARGE SCALE GENOMIC DNA]</scope>
    <source>
        <strain evidence="2 3">CBS 675.73</strain>
    </source>
</reference>
<gene>
    <name evidence="2" type="ORF">CcCBS67573_g03586</name>
</gene>
<keyword evidence="3" id="KW-1185">Reference proteome</keyword>
<comment type="caution">
    <text evidence="2">The sequence shown here is derived from an EMBL/GenBank/DDBJ whole genome shotgun (WGS) entry which is preliminary data.</text>
</comment>
<evidence type="ECO:0000256" key="1">
    <source>
        <dbReference type="SAM" id="MobiDB-lite"/>
    </source>
</evidence>
<feature type="compositionally biased region" description="Polar residues" evidence="1">
    <location>
        <begin position="10"/>
        <end position="27"/>
    </location>
</feature>
<dbReference type="AlphaFoldDB" id="A0A507FIK5"/>
<organism evidence="2 3">
    <name type="scientific">Chytriomyces confervae</name>
    <dbReference type="NCBI Taxonomy" id="246404"/>
    <lineage>
        <taxon>Eukaryota</taxon>
        <taxon>Fungi</taxon>
        <taxon>Fungi incertae sedis</taxon>
        <taxon>Chytridiomycota</taxon>
        <taxon>Chytridiomycota incertae sedis</taxon>
        <taxon>Chytridiomycetes</taxon>
        <taxon>Chytridiales</taxon>
        <taxon>Chytriomycetaceae</taxon>
        <taxon>Chytriomyces</taxon>
    </lineage>
</organism>
<dbReference type="EMBL" id="QEAP01000093">
    <property type="protein sequence ID" value="TPX75146.1"/>
    <property type="molecule type" value="Genomic_DNA"/>
</dbReference>
<proteinExistence type="predicted"/>
<feature type="compositionally biased region" description="Polar residues" evidence="1">
    <location>
        <begin position="152"/>
        <end position="182"/>
    </location>
</feature>
<protein>
    <submittedName>
        <fullName evidence="2">Uncharacterized protein</fullName>
    </submittedName>
</protein>
<name>A0A507FIK5_9FUNG</name>
<dbReference type="InterPro" id="IPR011990">
    <property type="entry name" value="TPR-like_helical_dom_sf"/>
</dbReference>
<evidence type="ECO:0000313" key="3">
    <source>
        <dbReference type="Proteomes" id="UP000320333"/>
    </source>
</evidence>
<dbReference type="Gene3D" id="1.25.40.10">
    <property type="entry name" value="Tetratricopeptide repeat domain"/>
    <property type="match status" value="1"/>
</dbReference>
<dbReference type="SUPFAM" id="SSF48452">
    <property type="entry name" value="TPR-like"/>
    <property type="match status" value="1"/>
</dbReference>
<accession>A0A507FIK5</accession>
<feature type="region of interest" description="Disordered" evidence="1">
    <location>
        <begin position="1"/>
        <end position="216"/>
    </location>
</feature>